<reference evidence="4 5" key="1">
    <citation type="submission" date="2015-09" db="EMBL/GenBank/DDBJ databases">
        <title>Genome sequence of the marine flavobacterium Croceitalea dokdonensis DOKDO 023 that contains proton- and sodium-pumping rhodopsins.</title>
        <authorList>
            <person name="Kwon S.-K."/>
            <person name="Lee H.K."/>
            <person name="Kwak M.-J."/>
            <person name="Kim J.F."/>
        </authorList>
    </citation>
    <scope>NUCLEOTIDE SEQUENCE [LARGE SCALE GENOMIC DNA]</scope>
    <source>
        <strain evidence="4 5">DOKDO 023</strain>
    </source>
</reference>
<dbReference type="EMBL" id="LDJX01000008">
    <property type="protein sequence ID" value="KPM30523.1"/>
    <property type="molecule type" value="Genomic_DNA"/>
</dbReference>
<dbReference type="Gene3D" id="1.50.10.100">
    <property type="entry name" value="Chondroitin AC/alginate lyase"/>
    <property type="match status" value="1"/>
</dbReference>
<evidence type="ECO:0000259" key="3">
    <source>
        <dbReference type="Pfam" id="PF05426"/>
    </source>
</evidence>
<feature type="domain" description="Alginate lyase" evidence="3">
    <location>
        <begin position="72"/>
        <end position="348"/>
    </location>
</feature>
<dbReference type="PATRIC" id="fig|1300341.3.peg.3490"/>
<proteinExistence type="predicted"/>
<comment type="caution">
    <text evidence="4">The sequence shown here is derived from an EMBL/GenBank/DDBJ whole genome shotgun (WGS) entry which is preliminary data.</text>
</comment>
<dbReference type="Proteomes" id="UP000050280">
    <property type="component" value="Unassembled WGS sequence"/>
</dbReference>
<dbReference type="AlphaFoldDB" id="A0A0P7ABJ0"/>
<evidence type="ECO:0000313" key="4">
    <source>
        <dbReference type="EMBL" id="KPM30523.1"/>
    </source>
</evidence>
<keyword evidence="2" id="KW-0456">Lyase</keyword>
<dbReference type="GO" id="GO:0016829">
    <property type="term" value="F:lyase activity"/>
    <property type="evidence" value="ECO:0007669"/>
    <property type="project" value="UniProtKB-KW"/>
</dbReference>
<organism evidence="4 5">
    <name type="scientific">Croceitalea dokdonensis DOKDO 023</name>
    <dbReference type="NCBI Taxonomy" id="1300341"/>
    <lineage>
        <taxon>Bacteria</taxon>
        <taxon>Pseudomonadati</taxon>
        <taxon>Bacteroidota</taxon>
        <taxon>Flavobacteriia</taxon>
        <taxon>Flavobacteriales</taxon>
        <taxon>Flavobacteriaceae</taxon>
        <taxon>Croceitalea</taxon>
    </lineage>
</organism>
<dbReference type="GO" id="GO:0042597">
    <property type="term" value="C:periplasmic space"/>
    <property type="evidence" value="ECO:0007669"/>
    <property type="project" value="InterPro"/>
</dbReference>
<protein>
    <recommendedName>
        <fullName evidence="3">Alginate lyase domain-containing protein</fullName>
    </recommendedName>
</protein>
<keyword evidence="1" id="KW-0732">Signal</keyword>
<evidence type="ECO:0000256" key="1">
    <source>
        <dbReference type="ARBA" id="ARBA00022729"/>
    </source>
</evidence>
<dbReference type="InterPro" id="IPR008929">
    <property type="entry name" value="Chondroitin_lyas"/>
</dbReference>
<dbReference type="OrthoDB" id="7210452at2"/>
<name>A0A0P7ABJ0_9FLAO</name>
<evidence type="ECO:0000256" key="2">
    <source>
        <dbReference type="ARBA" id="ARBA00023239"/>
    </source>
</evidence>
<accession>A0A0P7ABJ0</accession>
<dbReference type="RefSeq" id="WP_054560313.1">
    <property type="nucleotide sequence ID" value="NZ_LDJX01000008.1"/>
</dbReference>
<sequence length="401" mass="46052">MPRKTTLYFLVLPLYLVFLVQGNAQLTNLDFEKLAKVKTALEHGDVHYLPAYKRLIREADKALDEGPFSVLQKKMVAASGDKQDYLSLAPYWWPDPEKENGLPWIRKDGIVNPMTKGDNVDDPIKDKMINNVKVLSLAYFFSGKKMYAKKVQKLLQVWFVDLDTRMNPNLNYAQGIPGKNDGRGFGIIEFSGISHVITALEILGMQNQLDLMVEKGVRKWLKDYLVWLQTSEFGVFEKTRNNNHGSLYDVQVVSLLLYLGKEKEAQLVLNTVFEQRIKHQIEPDGSQPHELKRTKGLTYSILNLSALTKLAFYGRKLGVELWEQSSEEGDLQKAYDFLYPYLDETISWPYEQLGDMGSARERLRRMYVTSGSLLNVPLYCKLASGLERTDDVRQLLYPCFL</sequence>
<dbReference type="Pfam" id="PF05426">
    <property type="entry name" value="Alginate_lyase"/>
    <property type="match status" value="1"/>
</dbReference>
<keyword evidence="5" id="KW-1185">Reference proteome</keyword>
<gene>
    <name evidence="4" type="ORF">I595_3344</name>
</gene>
<dbReference type="STRING" id="1300341.I595_3344"/>
<dbReference type="SUPFAM" id="SSF48230">
    <property type="entry name" value="Chondroitin AC/alginate lyase"/>
    <property type="match status" value="1"/>
</dbReference>
<dbReference type="InterPro" id="IPR008397">
    <property type="entry name" value="Alginate_lyase_dom"/>
</dbReference>
<evidence type="ECO:0000313" key="5">
    <source>
        <dbReference type="Proteomes" id="UP000050280"/>
    </source>
</evidence>